<gene>
    <name evidence="4" type="ORF">BUALT_Bualt01G0038600</name>
</gene>
<evidence type="ECO:0000256" key="2">
    <source>
        <dbReference type="ARBA" id="ARBA00022729"/>
    </source>
</evidence>
<feature type="domain" description="Inhibitor I9" evidence="3">
    <location>
        <begin position="281"/>
        <end position="340"/>
    </location>
</feature>
<organism evidence="4 5">
    <name type="scientific">Buddleja alternifolia</name>
    <dbReference type="NCBI Taxonomy" id="168488"/>
    <lineage>
        <taxon>Eukaryota</taxon>
        <taxon>Viridiplantae</taxon>
        <taxon>Streptophyta</taxon>
        <taxon>Embryophyta</taxon>
        <taxon>Tracheophyta</taxon>
        <taxon>Spermatophyta</taxon>
        <taxon>Magnoliopsida</taxon>
        <taxon>eudicotyledons</taxon>
        <taxon>Gunneridae</taxon>
        <taxon>Pentapetalae</taxon>
        <taxon>asterids</taxon>
        <taxon>lamiids</taxon>
        <taxon>Lamiales</taxon>
        <taxon>Scrophulariaceae</taxon>
        <taxon>Buddlejeae</taxon>
        <taxon>Buddleja</taxon>
    </lineage>
</organism>
<evidence type="ECO:0000256" key="1">
    <source>
        <dbReference type="ARBA" id="ARBA00011073"/>
    </source>
</evidence>
<dbReference type="Proteomes" id="UP000826271">
    <property type="component" value="Unassembled WGS sequence"/>
</dbReference>
<comment type="similarity">
    <text evidence="1">Belongs to the peptidase S8 family.</text>
</comment>
<accession>A0AAV6YES9</accession>
<dbReference type="GO" id="GO:0006508">
    <property type="term" value="P:proteolysis"/>
    <property type="evidence" value="ECO:0007669"/>
    <property type="project" value="InterPro"/>
</dbReference>
<dbReference type="AlphaFoldDB" id="A0AAV6YES9"/>
<sequence>MRHNIHTSLIAGGSYVEGSSFFGYASGIARGIAPTAQVAVYEAVWNGGLLYPIAITTFEAEKNTIFVSASADNSSYVEGSSFFDYASGITRGIASMARVLNVAVGPIDRDFEWSIKLGNGSSSRGLFFYLGNFTFQEIPLVFIDSCEDENNPEKIRGAGHEIVVVCLDTTNVLLLQLFNEQNMIKVVVAALFKSAAHPKWNLVIIHSMLMTMEYVLDNMCDPIKDIGFNDQPASPLAMAISPDLSLYIGASVVHHYNFIQEFRSDGWYSTTLDSAATSDTTTTLLEISSDNSSILSSKLIYTYTKSINGFSEILSPYEHAAIKNSSGFISSVKDLKIEIHTTHYYQFLGLNSYHSAWPRSDYGKDVLIGVVDTGV</sequence>
<keyword evidence="2" id="KW-0732">Signal</keyword>
<dbReference type="InterPro" id="IPR010259">
    <property type="entry name" value="S8pro/Inhibitor_I9"/>
</dbReference>
<dbReference type="Gene3D" id="3.30.70.80">
    <property type="entry name" value="Peptidase S8 propeptide/proteinase inhibitor I9"/>
    <property type="match status" value="1"/>
</dbReference>
<keyword evidence="5" id="KW-1185">Reference proteome</keyword>
<evidence type="ECO:0000259" key="3">
    <source>
        <dbReference type="Pfam" id="PF05922"/>
    </source>
</evidence>
<dbReference type="GO" id="GO:0004252">
    <property type="term" value="F:serine-type endopeptidase activity"/>
    <property type="evidence" value="ECO:0007669"/>
    <property type="project" value="InterPro"/>
</dbReference>
<dbReference type="InterPro" id="IPR036852">
    <property type="entry name" value="Peptidase_S8/S53_dom_sf"/>
</dbReference>
<name>A0AAV6YES9_9LAMI</name>
<dbReference type="InterPro" id="IPR045051">
    <property type="entry name" value="SBT"/>
</dbReference>
<reference evidence="4" key="1">
    <citation type="submission" date="2019-10" db="EMBL/GenBank/DDBJ databases">
        <authorList>
            <person name="Zhang R."/>
            <person name="Pan Y."/>
            <person name="Wang J."/>
            <person name="Ma R."/>
            <person name="Yu S."/>
        </authorList>
    </citation>
    <scope>NUCLEOTIDE SEQUENCE</scope>
    <source>
        <strain evidence="4">LA-IB0</strain>
        <tissue evidence="4">Leaf</tissue>
    </source>
</reference>
<proteinExistence type="inferred from homology"/>
<dbReference type="EMBL" id="WHWC01000001">
    <property type="protein sequence ID" value="KAG8390008.1"/>
    <property type="molecule type" value="Genomic_DNA"/>
</dbReference>
<protein>
    <recommendedName>
        <fullName evidence="3">Inhibitor I9 domain-containing protein</fullName>
    </recommendedName>
</protein>
<dbReference type="Pfam" id="PF05922">
    <property type="entry name" value="Inhibitor_I9"/>
    <property type="match status" value="1"/>
</dbReference>
<dbReference type="InterPro" id="IPR037045">
    <property type="entry name" value="S8pro/Inhibitor_I9_sf"/>
</dbReference>
<comment type="caution">
    <text evidence="4">The sequence shown here is derived from an EMBL/GenBank/DDBJ whole genome shotgun (WGS) entry which is preliminary data.</text>
</comment>
<evidence type="ECO:0000313" key="4">
    <source>
        <dbReference type="EMBL" id="KAG8390008.1"/>
    </source>
</evidence>
<dbReference type="PANTHER" id="PTHR10795">
    <property type="entry name" value="PROPROTEIN CONVERTASE SUBTILISIN/KEXIN"/>
    <property type="match status" value="1"/>
</dbReference>
<evidence type="ECO:0000313" key="5">
    <source>
        <dbReference type="Proteomes" id="UP000826271"/>
    </source>
</evidence>
<dbReference type="Gene3D" id="3.40.50.200">
    <property type="entry name" value="Peptidase S8/S53 domain"/>
    <property type="match status" value="1"/>
</dbReference>